<organism evidence="7 8">
    <name type="scientific">Ekhidna lutea</name>
    <dbReference type="NCBI Taxonomy" id="447679"/>
    <lineage>
        <taxon>Bacteria</taxon>
        <taxon>Pseudomonadati</taxon>
        <taxon>Bacteroidota</taxon>
        <taxon>Cytophagia</taxon>
        <taxon>Cytophagales</taxon>
        <taxon>Reichenbachiellaceae</taxon>
        <taxon>Ekhidna</taxon>
    </lineage>
</organism>
<dbReference type="Gene3D" id="2.30.30.60">
    <property type="match status" value="1"/>
</dbReference>
<evidence type="ECO:0000313" key="7">
    <source>
        <dbReference type="EMBL" id="SNS84727.1"/>
    </source>
</evidence>
<dbReference type="InterPro" id="IPR006685">
    <property type="entry name" value="MscS_channel_2nd"/>
</dbReference>
<evidence type="ECO:0000259" key="6">
    <source>
        <dbReference type="Pfam" id="PF00924"/>
    </source>
</evidence>
<comment type="subcellular location">
    <subcellularLocation>
        <location evidence="1">Membrane</location>
    </subcellularLocation>
</comment>
<evidence type="ECO:0000256" key="5">
    <source>
        <dbReference type="SAM" id="Phobius"/>
    </source>
</evidence>
<dbReference type="InterPro" id="IPR023408">
    <property type="entry name" value="MscS_beta-dom_sf"/>
</dbReference>
<evidence type="ECO:0000256" key="3">
    <source>
        <dbReference type="ARBA" id="ARBA00022989"/>
    </source>
</evidence>
<gene>
    <name evidence="7" type="ORF">SAMN05421640_1501</name>
</gene>
<protein>
    <submittedName>
        <fullName evidence="7">Mechanosensitive ion channel</fullName>
    </submittedName>
</protein>
<dbReference type="RefSeq" id="WP_089356230.1">
    <property type="nucleotide sequence ID" value="NZ_FZPD01000002.1"/>
</dbReference>
<dbReference type="OrthoDB" id="9809206at2"/>
<keyword evidence="3 5" id="KW-1133">Transmembrane helix</keyword>
<feature type="transmembrane region" description="Helical" evidence="5">
    <location>
        <begin position="85"/>
        <end position="118"/>
    </location>
</feature>
<dbReference type="AlphaFoldDB" id="A0A239HTL7"/>
<dbReference type="PANTHER" id="PTHR30221:SF8">
    <property type="entry name" value="SMALL-CONDUCTANCE MECHANOSENSITIVE CHANNEL"/>
    <property type="match status" value="1"/>
</dbReference>
<accession>A0A239HTL7</accession>
<keyword evidence="2 5" id="KW-0812">Transmembrane</keyword>
<feature type="transmembrane region" description="Helical" evidence="5">
    <location>
        <begin position="15"/>
        <end position="36"/>
    </location>
</feature>
<keyword evidence="4 5" id="KW-0472">Membrane</keyword>
<sequence length="173" mass="19532">MQEITDFINALNPPILFKFILTILVVILFLTTRWLLQKSITKLGRKYHHEPNRTAATKRILVLSLYAITIVVLVIVWGGNLNNLWISLGSILGVIAIGFFAIWSILSNIVAGIIIYTINPFKITDTLVLVEKEVTGKVIDIGLIYTKLQDKDGIFTVPNNIFFQQIVKVKKPK</sequence>
<dbReference type="Pfam" id="PF00924">
    <property type="entry name" value="MS_channel_2nd"/>
    <property type="match status" value="1"/>
</dbReference>
<dbReference type="GO" id="GO:0016020">
    <property type="term" value="C:membrane"/>
    <property type="evidence" value="ECO:0007669"/>
    <property type="project" value="UniProtKB-SubCell"/>
</dbReference>
<dbReference type="EMBL" id="FZPD01000002">
    <property type="protein sequence ID" value="SNS84727.1"/>
    <property type="molecule type" value="Genomic_DNA"/>
</dbReference>
<keyword evidence="8" id="KW-1185">Reference proteome</keyword>
<dbReference type="InterPro" id="IPR010920">
    <property type="entry name" value="LSM_dom_sf"/>
</dbReference>
<reference evidence="7 8" key="1">
    <citation type="submission" date="2017-06" db="EMBL/GenBank/DDBJ databases">
        <authorList>
            <person name="Kim H.J."/>
            <person name="Triplett B.A."/>
        </authorList>
    </citation>
    <scope>NUCLEOTIDE SEQUENCE [LARGE SCALE GENOMIC DNA]</scope>
    <source>
        <strain evidence="7 8">DSM 19307</strain>
    </source>
</reference>
<evidence type="ECO:0000256" key="4">
    <source>
        <dbReference type="ARBA" id="ARBA00023136"/>
    </source>
</evidence>
<dbReference type="InterPro" id="IPR045275">
    <property type="entry name" value="MscS_archaea/bacteria_type"/>
</dbReference>
<evidence type="ECO:0000256" key="1">
    <source>
        <dbReference type="ARBA" id="ARBA00004370"/>
    </source>
</evidence>
<dbReference type="SUPFAM" id="SSF50182">
    <property type="entry name" value="Sm-like ribonucleoproteins"/>
    <property type="match status" value="1"/>
</dbReference>
<dbReference type="PANTHER" id="PTHR30221">
    <property type="entry name" value="SMALL-CONDUCTANCE MECHANOSENSITIVE CHANNEL"/>
    <property type="match status" value="1"/>
</dbReference>
<dbReference type="GO" id="GO:0008381">
    <property type="term" value="F:mechanosensitive monoatomic ion channel activity"/>
    <property type="evidence" value="ECO:0007669"/>
    <property type="project" value="InterPro"/>
</dbReference>
<feature type="domain" description="Mechanosensitive ion channel MscS" evidence="6">
    <location>
        <begin position="105"/>
        <end position="166"/>
    </location>
</feature>
<evidence type="ECO:0000256" key="2">
    <source>
        <dbReference type="ARBA" id="ARBA00022692"/>
    </source>
</evidence>
<dbReference type="Gene3D" id="1.10.287.1260">
    <property type="match status" value="1"/>
</dbReference>
<feature type="transmembrane region" description="Helical" evidence="5">
    <location>
        <begin position="60"/>
        <end position="79"/>
    </location>
</feature>
<name>A0A239HTL7_EKHLU</name>
<proteinExistence type="predicted"/>
<dbReference type="Proteomes" id="UP000198393">
    <property type="component" value="Unassembled WGS sequence"/>
</dbReference>
<evidence type="ECO:0000313" key="8">
    <source>
        <dbReference type="Proteomes" id="UP000198393"/>
    </source>
</evidence>